<dbReference type="PANTHER" id="PTHR33619">
    <property type="entry name" value="POLYSACCHARIDE EXPORT PROTEIN GFCE-RELATED"/>
    <property type="match status" value="1"/>
</dbReference>
<reference evidence="5 6" key="1">
    <citation type="submission" date="2020-07" db="EMBL/GenBank/DDBJ databases">
        <title>Draft genome and description of Microvirga mediterraneensis Marseille-Q2068 sp. nov.</title>
        <authorList>
            <person name="Boxberger M."/>
        </authorList>
    </citation>
    <scope>NUCLEOTIDE SEQUENCE [LARGE SCALE GENOMIC DNA]</scope>
    <source>
        <strain evidence="5 6">Marseille-Q2068</strain>
    </source>
</reference>
<evidence type="ECO:0000256" key="1">
    <source>
        <dbReference type="ARBA" id="ARBA00022729"/>
    </source>
</evidence>
<feature type="domain" description="Polysaccharide export protein N-terminal" evidence="4">
    <location>
        <begin position="43"/>
        <end position="104"/>
    </location>
</feature>
<keyword evidence="3" id="KW-1133">Transmembrane helix</keyword>
<protein>
    <submittedName>
        <fullName evidence="5">Polysaccharide biosynthesis/export family protein</fullName>
    </submittedName>
</protein>
<gene>
    <name evidence="5" type="ORF">H0S73_12845</name>
</gene>
<evidence type="ECO:0000256" key="3">
    <source>
        <dbReference type="SAM" id="Phobius"/>
    </source>
</evidence>
<evidence type="ECO:0000313" key="6">
    <source>
        <dbReference type="Proteomes" id="UP000572984"/>
    </source>
</evidence>
<comment type="caution">
    <text evidence="5">The sequence shown here is derived from an EMBL/GenBank/DDBJ whole genome shotgun (WGS) entry which is preliminary data.</text>
</comment>
<accession>A0A838BPR8</accession>
<feature type="transmembrane region" description="Helical" evidence="3">
    <location>
        <begin position="21"/>
        <end position="40"/>
    </location>
</feature>
<dbReference type="EMBL" id="JACDXJ010000001">
    <property type="protein sequence ID" value="MBA1157015.1"/>
    <property type="molecule type" value="Genomic_DNA"/>
</dbReference>
<dbReference type="AlphaFoldDB" id="A0A838BPR8"/>
<dbReference type="GO" id="GO:0015159">
    <property type="term" value="F:polysaccharide transmembrane transporter activity"/>
    <property type="evidence" value="ECO:0007669"/>
    <property type="project" value="InterPro"/>
</dbReference>
<name>A0A838BPR8_9HYPH</name>
<dbReference type="Pfam" id="PF02563">
    <property type="entry name" value="Poly_export"/>
    <property type="match status" value="1"/>
</dbReference>
<dbReference type="RefSeq" id="WP_181052535.1">
    <property type="nucleotide sequence ID" value="NZ_JACDXJ010000001.1"/>
</dbReference>
<dbReference type="Gene3D" id="3.30.1950.10">
    <property type="entry name" value="wza like domain"/>
    <property type="match status" value="1"/>
</dbReference>
<evidence type="ECO:0000313" key="5">
    <source>
        <dbReference type="EMBL" id="MBA1157015.1"/>
    </source>
</evidence>
<dbReference type="InterPro" id="IPR003715">
    <property type="entry name" value="Poly_export_N"/>
</dbReference>
<feature type="coiled-coil region" evidence="2">
    <location>
        <begin position="234"/>
        <end position="286"/>
    </location>
</feature>
<proteinExistence type="predicted"/>
<evidence type="ECO:0000259" key="4">
    <source>
        <dbReference type="Pfam" id="PF02563"/>
    </source>
</evidence>
<evidence type="ECO:0000256" key="2">
    <source>
        <dbReference type="SAM" id="Coils"/>
    </source>
</evidence>
<dbReference type="InterPro" id="IPR049712">
    <property type="entry name" value="Poly_export"/>
</dbReference>
<dbReference type="PANTHER" id="PTHR33619:SF3">
    <property type="entry name" value="POLYSACCHARIDE EXPORT PROTEIN GFCE-RELATED"/>
    <property type="match status" value="1"/>
</dbReference>
<dbReference type="Proteomes" id="UP000572984">
    <property type="component" value="Unassembled WGS sequence"/>
</dbReference>
<keyword evidence="3" id="KW-0472">Membrane</keyword>
<keyword evidence="6" id="KW-1185">Reference proteome</keyword>
<organism evidence="5 6">
    <name type="scientific">Microvirga mediterraneensis</name>
    <dbReference type="NCBI Taxonomy" id="2754695"/>
    <lineage>
        <taxon>Bacteria</taxon>
        <taxon>Pseudomonadati</taxon>
        <taxon>Pseudomonadota</taxon>
        <taxon>Alphaproteobacteria</taxon>
        <taxon>Hyphomicrobiales</taxon>
        <taxon>Methylobacteriaceae</taxon>
        <taxon>Microvirga</taxon>
    </lineage>
</organism>
<keyword evidence="3" id="KW-0812">Transmembrane</keyword>
<keyword evidence="1" id="KW-0732">Signal</keyword>
<keyword evidence="2" id="KW-0175">Coiled coil</keyword>
<sequence>MTIGVRWMCLSRSHQVFQTGVLRHCAFAALATVFTLGFSAEGKADFLLGVGDVVEVSIAGIPDLRARAMVNTDGNVIIPIIGSVSAAGLDIASLRKKLQDEFSTRAISVRSADGRTVITPVSPEEVSLTIAEYRPVYMSGDLARAGEVAYRPGMTVRQAVSVAGGYDVVRFRVNNPQLEAVTFSAEYTTLEGELAQALEKKKQLQLELGIKPEEGEDSELPRTPAAQAAASLVAQQFQTQREDFDREVKHLQDTYKRVSVRTAFLNQQKDREEEGMKADVEELDRAKALLERGTTSTQRVSEARRAMLASATRALQTGAEAAQASLVQYEADRAVEKLQEQRHLRLLEDLQETNTRLIRIRAQLNAAKQKLAFVGAMKSTWSTASGPNARIMIHRNVNGESKSFLGTGATLLMPGDAVEVALQGD</sequence>